<dbReference type="AlphaFoldDB" id="A0A3S9WIS5"/>
<dbReference type="Proteomes" id="UP000274841">
    <property type="component" value="Chromosome"/>
</dbReference>
<dbReference type="InterPro" id="IPR006944">
    <property type="entry name" value="Phage/GTA_portal"/>
</dbReference>
<feature type="compositionally biased region" description="Basic and acidic residues" evidence="1">
    <location>
        <begin position="372"/>
        <end position="383"/>
    </location>
</feature>
<dbReference type="Pfam" id="PF04860">
    <property type="entry name" value="Phage_portal"/>
    <property type="match status" value="1"/>
</dbReference>
<organism evidence="2 3">
    <name type="scientific">Microbacterium oxydans</name>
    <dbReference type="NCBI Taxonomy" id="82380"/>
    <lineage>
        <taxon>Bacteria</taxon>
        <taxon>Bacillati</taxon>
        <taxon>Actinomycetota</taxon>
        <taxon>Actinomycetes</taxon>
        <taxon>Micrococcales</taxon>
        <taxon>Microbacteriaceae</taxon>
        <taxon>Microbacterium</taxon>
    </lineage>
</organism>
<protein>
    <recommendedName>
        <fullName evidence="4">Phage portal protein</fullName>
    </recommendedName>
</protein>
<dbReference type="EMBL" id="CP031422">
    <property type="protein sequence ID" value="AZS39986.1"/>
    <property type="molecule type" value="Genomic_DNA"/>
</dbReference>
<reference evidence="2 3" key="1">
    <citation type="submission" date="2018-08" db="EMBL/GenBank/DDBJ databases">
        <title>Microbacterium oxydans strain HG3.</title>
        <authorList>
            <person name="ORTET P."/>
        </authorList>
    </citation>
    <scope>NUCLEOTIDE SEQUENCE [LARGE SCALE GENOMIC DNA]</scope>
    <source>
        <strain evidence="2 3">HG3</strain>
    </source>
</reference>
<evidence type="ECO:0000313" key="3">
    <source>
        <dbReference type="Proteomes" id="UP000274841"/>
    </source>
</evidence>
<sequence>MNIIPAIFRHSNGGFPALPGEAGGLGISSPWAEGSLNRVILSQLIGLDTTYDQPSRELAQTVPGVLAGENLLHQTIGSLPLRAFNRDGTLAAKQPTWLDRTSDVFQSAYLRNCRILSDLYYVGYSLVEVVERGADSYPLDLLHVPIGGADGWRTEVQGTKRVVLIRGKVAPEGTYAFIQSAHPGLINAGWRTIAHALDLEDTIKARSENPSPLIKLQETDQAANLTDDEIDEYLDTYAAARRAKGGANVYVPFGTDLVPLDLPDGSNQFLLDARNAVISDIAKLTGIPSGLLEGTSSIDSMTYTTERGQRSRFVDFSLRGWLDPIQSRLSLGDITPNGISIKFDLTELLDAPSRTGLDAPETNDPNALPAPRTERVEPTEEAA</sequence>
<gene>
    <name evidence="2" type="ORF">CVS54_01304</name>
</gene>
<dbReference type="KEGG" id="moy:CVS54_01304"/>
<evidence type="ECO:0000313" key="2">
    <source>
        <dbReference type="EMBL" id="AZS39986.1"/>
    </source>
</evidence>
<dbReference type="Gene3D" id="3.30.1120.70">
    <property type="match status" value="1"/>
</dbReference>
<dbReference type="Gene3D" id="1.20.1270.210">
    <property type="match status" value="1"/>
</dbReference>
<accession>A0A3S9WIS5</accession>
<name>A0A3S9WIS5_9MICO</name>
<evidence type="ECO:0008006" key="4">
    <source>
        <dbReference type="Google" id="ProtNLM"/>
    </source>
</evidence>
<dbReference type="Gene3D" id="3.40.140.120">
    <property type="match status" value="1"/>
</dbReference>
<evidence type="ECO:0000256" key="1">
    <source>
        <dbReference type="SAM" id="MobiDB-lite"/>
    </source>
</evidence>
<feature type="region of interest" description="Disordered" evidence="1">
    <location>
        <begin position="352"/>
        <end position="383"/>
    </location>
</feature>
<proteinExistence type="predicted"/>
<dbReference type="RefSeq" id="WP_046748993.1">
    <property type="nucleotide sequence ID" value="NZ_CP031422.1"/>
</dbReference>